<dbReference type="OrthoDB" id="342399at2"/>
<dbReference type="PATRIC" id="fig|1007676.4.peg.1640"/>
<evidence type="ECO:0000313" key="3">
    <source>
        <dbReference type="Proteomes" id="UP000036106"/>
    </source>
</evidence>
<keyword evidence="3" id="KW-1185">Reference proteome</keyword>
<evidence type="ECO:0000256" key="1">
    <source>
        <dbReference type="SAM" id="Coils"/>
    </source>
</evidence>
<reference evidence="3" key="1">
    <citation type="submission" date="2015-07" db="EMBL/GenBank/DDBJ databases">
        <title>Lactobacillus ginsenosidimutans/EMML 3141/ whole genome sequencing.</title>
        <authorList>
            <person name="Kim M.K."/>
            <person name="Im W.-T."/>
            <person name="Srinivasan S."/>
            <person name="Lee J.-J."/>
        </authorList>
    </citation>
    <scope>NUCLEOTIDE SEQUENCE [LARGE SCALE GENOMIC DNA]</scope>
    <source>
        <strain evidence="3">EMML 3041</strain>
    </source>
</reference>
<dbReference type="EMBL" id="CP012034">
    <property type="protein sequence ID" value="AKP67497.1"/>
    <property type="molecule type" value="Genomic_DNA"/>
</dbReference>
<organism evidence="2 3">
    <name type="scientific">Companilactobacillus ginsenosidimutans</name>
    <dbReference type="NCBI Taxonomy" id="1007676"/>
    <lineage>
        <taxon>Bacteria</taxon>
        <taxon>Bacillati</taxon>
        <taxon>Bacillota</taxon>
        <taxon>Bacilli</taxon>
        <taxon>Lactobacillales</taxon>
        <taxon>Lactobacillaceae</taxon>
        <taxon>Companilactobacillus</taxon>
    </lineage>
</organism>
<dbReference type="AlphaFoldDB" id="A0A0H4QHS0"/>
<protein>
    <submittedName>
        <fullName evidence="2">Uncharacterized protein</fullName>
    </submittedName>
</protein>
<dbReference type="KEGG" id="lgn:ABM34_08125"/>
<gene>
    <name evidence="2" type="ORF">ABM34_08125</name>
</gene>
<sequence length="140" mass="16087">MFQLSADSVIISALTYENLKINNQHYSDKVKKYQSVVGEFILRIGNLEDTVEELQNENSQLRNLLEDKKAELAAEHAQNKFSGKFRVSESRNSNLTDEARGFISSLKKKFGTDCKLVHEYIDQNYHENISVKTIRKICGE</sequence>
<evidence type="ECO:0000313" key="2">
    <source>
        <dbReference type="EMBL" id="AKP67497.1"/>
    </source>
</evidence>
<accession>A0A0H4QHS0</accession>
<dbReference type="RefSeq" id="WP_048704856.1">
    <property type="nucleotide sequence ID" value="NZ_CP012034.1"/>
</dbReference>
<dbReference type="Proteomes" id="UP000036106">
    <property type="component" value="Chromosome"/>
</dbReference>
<keyword evidence="1" id="KW-0175">Coiled coil</keyword>
<name>A0A0H4QHS0_9LACO</name>
<feature type="coiled-coil region" evidence="1">
    <location>
        <begin position="16"/>
        <end position="78"/>
    </location>
</feature>
<proteinExistence type="predicted"/>